<keyword evidence="4" id="KW-0408">Iron</keyword>
<dbReference type="InterPro" id="IPR002491">
    <property type="entry name" value="ABC_transptr_periplasmic_BD"/>
</dbReference>
<evidence type="ECO:0000256" key="3">
    <source>
        <dbReference type="ARBA" id="ARBA00022448"/>
    </source>
</evidence>
<sequence length="323" mass="35688">MGIAMQKLICLILRRTIAFILFSISFSAIAATGNTVTITHTQGHTTIPAHPQRVIIFDPVVLDIADALGIGVIGVPQNDAPYPDYLAKYKNRRYSNVGTLFEPDYEALNQLKPDLIIAGGRVFDAYDKLSLIAPVIALDLDTHHLSDSLKQRTMLLADLFGKRQHAEKLLADFNSHLENFRKKNVTGESAMVLLISGGKISEYSPGSRFGFVFDLLGFKPALNHEPLSGNHGNVVTSELIMSANPDWLFIIDRDGAIGNNHNLSAKQVLDNPLIRRTTAWRRQHIIYLDSRALYIAGGIQAYLRALMQIDQAVTVDDNESAAK</sequence>
<dbReference type="PANTHER" id="PTHR30532:SF28">
    <property type="entry name" value="PETROBACTIN-BINDING PROTEIN YCLQ"/>
    <property type="match status" value="1"/>
</dbReference>
<evidence type="ECO:0000313" key="8">
    <source>
        <dbReference type="EMBL" id="SAY44682.1"/>
    </source>
</evidence>
<keyword evidence="4" id="KW-0410">Iron transport</keyword>
<dbReference type="PANTHER" id="PTHR30532">
    <property type="entry name" value="IRON III DICITRATE-BINDING PERIPLASMIC PROTEIN"/>
    <property type="match status" value="1"/>
</dbReference>
<evidence type="ECO:0000256" key="2">
    <source>
        <dbReference type="ARBA" id="ARBA00008814"/>
    </source>
</evidence>
<evidence type="ECO:0000259" key="7">
    <source>
        <dbReference type="PROSITE" id="PS50983"/>
    </source>
</evidence>
<dbReference type="InterPro" id="IPR033870">
    <property type="entry name" value="FatB"/>
</dbReference>
<evidence type="ECO:0000256" key="5">
    <source>
        <dbReference type="ARBA" id="ARBA00022729"/>
    </source>
</evidence>
<keyword evidence="3" id="KW-0813">Transport</keyword>
<proteinExistence type="inferred from homology"/>
<evidence type="ECO:0000256" key="1">
    <source>
        <dbReference type="ARBA" id="ARBA00004196"/>
    </source>
</evidence>
<dbReference type="EMBL" id="LT575490">
    <property type="protein sequence ID" value="SAY44682.1"/>
    <property type="molecule type" value="Genomic_DNA"/>
</dbReference>
<evidence type="ECO:0000256" key="4">
    <source>
        <dbReference type="ARBA" id="ARBA00022496"/>
    </source>
</evidence>
<comment type="subcellular location">
    <subcellularLocation>
        <location evidence="1">Cell envelope</location>
    </subcellularLocation>
</comment>
<feature type="domain" description="Fe/B12 periplasmic-binding" evidence="7">
    <location>
        <begin position="53"/>
        <end position="317"/>
    </location>
</feature>
<dbReference type="PROSITE" id="PS50983">
    <property type="entry name" value="FE_B12_PBP"/>
    <property type="match status" value="1"/>
</dbReference>
<dbReference type="GO" id="GO:0030288">
    <property type="term" value="C:outer membrane-bounded periplasmic space"/>
    <property type="evidence" value="ECO:0007669"/>
    <property type="project" value="TreeGrafter"/>
</dbReference>
<dbReference type="Gene3D" id="3.40.50.1980">
    <property type="entry name" value="Nitrogenase molybdenum iron protein domain"/>
    <property type="match status" value="2"/>
</dbReference>
<dbReference type="AlphaFoldDB" id="A0A1C3HI43"/>
<dbReference type="GO" id="GO:1901678">
    <property type="term" value="P:iron coordination entity transport"/>
    <property type="evidence" value="ECO:0007669"/>
    <property type="project" value="UniProtKB-ARBA"/>
</dbReference>
<keyword evidence="4" id="KW-0406">Ion transport</keyword>
<organism evidence="8">
    <name type="scientific">Serratia marcescens</name>
    <dbReference type="NCBI Taxonomy" id="615"/>
    <lineage>
        <taxon>Bacteria</taxon>
        <taxon>Pseudomonadati</taxon>
        <taxon>Pseudomonadota</taxon>
        <taxon>Gammaproteobacteria</taxon>
        <taxon>Enterobacterales</taxon>
        <taxon>Yersiniaceae</taxon>
        <taxon>Serratia</taxon>
    </lineage>
</organism>
<protein>
    <submittedName>
        <fullName evidence="8">Iron complex transport system substrate-binding protein</fullName>
    </submittedName>
</protein>
<dbReference type="Pfam" id="PF01497">
    <property type="entry name" value="Peripla_BP_2"/>
    <property type="match status" value="1"/>
</dbReference>
<name>A0A1C3HI43_SERMA</name>
<dbReference type="SUPFAM" id="SSF53807">
    <property type="entry name" value="Helical backbone' metal receptor"/>
    <property type="match status" value="1"/>
</dbReference>
<evidence type="ECO:0000256" key="6">
    <source>
        <dbReference type="SAM" id="SignalP"/>
    </source>
</evidence>
<feature type="signal peptide" evidence="6">
    <location>
        <begin position="1"/>
        <end position="30"/>
    </location>
</feature>
<gene>
    <name evidence="8" type="ORF">PWN146_03393</name>
</gene>
<reference evidence="8" key="1">
    <citation type="submission" date="2016-05" db="EMBL/GenBank/DDBJ databases">
        <authorList>
            <person name="Cock P.J.A."/>
            <person name="Cock P.J.A."/>
        </authorList>
    </citation>
    <scope>NUCLEOTIDE SEQUENCE</scope>
    <source>
        <strain evidence="8">PWN146_assembly</strain>
    </source>
</reference>
<feature type="chain" id="PRO_5008675295" evidence="6">
    <location>
        <begin position="31"/>
        <end position="323"/>
    </location>
</feature>
<dbReference type="CDD" id="cd01140">
    <property type="entry name" value="FatB"/>
    <property type="match status" value="1"/>
</dbReference>
<dbReference type="InterPro" id="IPR051313">
    <property type="entry name" value="Bact_iron-sidero_bind"/>
</dbReference>
<accession>A0A1C3HI43</accession>
<comment type="similarity">
    <text evidence="2">Belongs to the bacterial solute-binding protein 8 family.</text>
</comment>
<keyword evidence="5 6" id="KW-0732">Signal</keyword>